<evidence type="ECO:0000256" key="1">
    <source>
        <dbReference type="SAM" id="MobiDB-lite"/>
    </source>
</evidence>
<feature type="compositionally biased region" description="Polar residues" evidence="1">
    <location>
        <begin position="9"/>
        <end position="21"/>
    </location>
</feature>
<organism evidence="2">
    <name type="scientific">Timema monikensis</name>
    <dbReference type="NCBI Taxonomy" id="170555"/>
    <lineage>
        <taxon>Eukaryota</taxon>
        <taxon>Metazoa</taxon>
        <taxon>Ecdysozoa</taxon>
        <taxon>Arthropoda</taxon>
        <taxon>Hexapoda</taxon>
        <taxon>Insecta</taxon>
        <taxon>Pterygota</taxon>
        <taxon>Neoptera</taxon>
        <taxon>Polyneoptera</taxon>
        <taxon>Phasmatodea</taxon>
        <taxon>Timematodea</taxon>
        <taxon>Timematoidea</taxon>
        <taxon>Timematidae</taxon>
        <taxon>Timema</taxon>
    </lineage>
</organism>
<feature type="region of interest" description="Disordered" evidence="1">
    <location>
        <begin position="134"/>
        <end position="155"/>
    </location>
</feature>
<evidence type="ECO:0000313" key="2">
    <source>
        <dbReference type="EMBL" id="CAD7424826.1"/>
    </source>
</evidence>
<dbReference type="AlphaFoldDB" id="A0A7R9E041"/>
<proteinExistence type="predicted"/>
<protein>
    <submittedName>
        <fullName evidence="2">Uncharacterized protein</fullName>
    </submittedName>
</protein>
<name>A0A7R9E041_9NEOP</name>
<dbReference type="EMBL" id="OB792841">
    <property type="protein sequence ID" value="CAD7424826.1"/>
    <property type="molecule type" value="Genomic_DNA"/>
</dbReference>
<reference evidence="2" key="1">
    <citation type="submission" date="2020-11" db="EMBL/GenBank/DDBJ databases">
        <authorList>
            <person name="Tran Van P."/>
        </authorList>
    </citation>
    <scope>NUCLEOTIDE SEQUENCE</scope>
</reference>
<gene>
    <name evidence="2" type="ORF">TMSB3V08_LOCUS1752</name>
</gene>
<accession>A0A7R9E041</accession>
<feature type="region of interest" description="Disordered" evidence="1">
    <location>
        <begin position="1"/>
        <end position="21"/>
    </location>
</feature>
<sequence>MPSPEIRRSTSSSPEVQSSASLRPKTTLSVVGYHQLSNEFEENTDSFWDIIKISLVSKSNLLTLGLKKRQWLRELTRYSRVGRDCRRQGERGLILVGTASYYLFRLYALSTSYANGLGIGKVELEEVSPHLRGGRVENHLGKTTPSSPDRDSNLDLPVLSSRAQHGKCVSQLRHRGGEGNRKMWQPVAMDQLRKHAMKDLIPSKNVLGYPCNVEK</sequence>